<protein>
    <submittedName>
        <fullName evidence="1">Uncharacterized protein</fullName>
    </submittedName>
</protein>
<proteinExistence type="predicted"/>
<name>A0ABQ6BWK3_9NEIS</name>
<reference evidence="2" key="1">
    <citation type="journal article" date="2019" name="Int. J. Syst. Evol. Microbiol.">
        <title>The Global Catalogue of Microorganisms (GCM) 10K type strain sequencing project: providing services to taxonomists for standard genome sequencing and annotation.</title>
        <authorList>
            <consortium name="The Broad Institute Genomics Platform"/>
            <consortium name="The Broad Institute Genome Sequencing Center for Infectious Disease"/>
            <person name="Wu L."/>
            <person name="Ma J."/>
        </authorList>
    </citation>
    <scope>NUCLEOTIDE SEQUENCE [LARGE SCALE GENOMIC DNA]</scope>
    <source>
        <strain evidence="2">NBRC 104970</strain>
    </source>
</reference>
<dbReference type="Proteomes" id="UP001156836">
    <property type="component" value="Unassembled WGS sequence"/>
</dbReference>
<evidence type="ECO:0000313" key="2">
    <source>
        <dbReference type="Proteomes" id="UP001156836"/>
    </source>
</evidence>
<sequence>MSLLFGDKQIFAIELASDEDLIGGVGRVLLWLGGEYVGTFDDTSIHSLVLAQLKSVFSKRLDGDYLRGEAVCQMYDLIKSEKIEGAGQYFLSLGDSFDDFSIVVFLKGEEVVFLWKLLDKPFFEYKNYPEGLQCSIIPAAFFSKVLSDFGSSRPLR</sequence>
<gene>
    <name evidence="1" type="ORF">GCM10007860_27110</name>
</gene>
<accession>A0ABQ6BWK3</accession>
<dbReference type="EMBL" id="BSOZ01000052">
    <property type="protein sequence ID" value="GLS05555.1"/>
    <property type="molecule type" value="Genomic_DNA"/>
</dbReference>
<evidence type="ECO:0000313" key="1">
    <source>
        <dbReference type="EMBL" id="GLS05555.1"/>
    </source>
</evidence>
<dbReference type="RefSeq" id="WP_157236053.1">
    <property type="nucleotide sequence ID" value="NZ_BSOZ01000052.1"/>
</dbReference>
<keyword evidence="2" id="KW-1185">Reference proteome</keyword>
<organism evidence="1 2">
    <name type="scientific">Chitiniphilus shinanonensis</name>
    <dbReference type="NCBI Taxonomy" id="553088"/>
    <lineage>
        <taxon>Bacteria</taxon>
        <taxon>Pseudomonadati</taxon>
        <taxon>Pseudomonadota</taxon>
        <taxon>Betaproteobacteria</taxon>
        <taxon>Neisseriales</taxon>
        <taxon>Chitinibacteraceae</taxon>
        <taxon>Chitiniphilus</taxon>
    </lineage>
</organism>
<comment type="caution">
    <text evidence="1">The sequence shown here is derived from an EMBL/GenBank/DDBJ whole genome shotgun (WGS) entry which is preliminary data.</text>
</comment>